<protein>
    <submittedName>
        <fullName evidence="3">DUF4430 domain-containing protein</fullName>
    </submittedName>
</protein>
<reference evidence="3" key="2">
    <citation type="journal article" date="2021" name="PeerJ">
        <title>Extensive microbial diversity within the chicken gut microbiome revealed by metagenomics and culture.</title>
        <authorList>
            <person name="Gilroy R."/>
            <person name="Ravi A."/>
            <person name="Getino M."/>
            <person name="Pursley I."/>
            <person name="Horton D.L."/>
            <person name="Alikhan N.F."/>
            <person name="Baker D."/>
            <person name="Gharbi K."/>
            <person name="Hall N."/>
            <person name="Watson M."/>
            <person name="Adriaenssens E.M."/>
            <person name="Foster-Nyarko E."/>
            <person name="Jarju S."/>
            <person name="Secka A."/>
            <person name="Antonio M."/>
            <person name="Oren A."/>
            <person name="Chaudhuri R.R."/>
            <person name="La Ragione R."/>
            <person name="Hildebrand F."/>
            <person name="Pallen M.J."/>
        </authorList>
    </citation>
    <scope>NUCLEOTIDE SEQUENCE</scope>
    <source>
        <strain evidence="3">ChiGjej3B3-7149</strain>
    </source>
</reference>
<feature type="signal peptide" evidence="1">
    <location>
        <begin position="1"/>
        <end position="24"/>
    </location>
</feature>
<gene>
    <name evidence="3" type="ORF">IAD36_09700</name>
</gene>
<feature type="domain" description="Transcobalamin-like C-terminal" evidence="2">
    <location>
        <begin position="73"/>
        <end position="133"/>
    </location>
</feature>
<reference evidence="3" key="1">
    <citation type="submission" date="2020-10" db="EMBL/GenBank/DDBJ databases">
        <authorList>
            <person name="Gilroy R."/>
        </authorList>
    </citation>
    <scope>NUCLEOTIDE SEQUENCE</scope>
    <source>
        <strain evidence="3">ChiGjej3B3-7149</strain>
    </source>
</reference>
<keyword evidence="1" id="KW-0732">Signal</keyword>
<dbReference type="Proteomes" id="UP000824238">
    <property type="component" value="Unassembled WGS sequence"/>
</dbReference>
<dbReference type="PROSITE" id="PS51257">
    <property type="entry name" value="PROKAR_LIPOPROTEIN"/>
    <property type="match status" value="1"/>
</dbReference>
<evidence type="ECO:0000259" key="2">
    <source>
        <dbReference type="Pfam" id="PF14478"/>
    </source>
</evidence>
<evidence type="ECO:0000313" key="4">
    <source>
        <dbReference type="Proteomes" id="UP000824238"/>
    </source>
</evidence>
<accession>A0A9D1J053</accession>
<dbReference type="EMBL" id="DVHH01000233">
    <property type="protein sequence ID" value="HIR55853.1"/>
    <property type="molecule type" value="Genomic_DNA"/>
</dbReference>
<name>A0A9D1J053_9FIRM</name>
<dbReference type="Gene3D" id="2.170.130.30">
    <property type="match status" value="1"/>
</dbReference>
<proteinExistence type="predicted"/>
<dbReference type="InterPro" id="IPR027954">
    <property type="entry name" value="Transcobalamin-like_C"/>
</dbReference>
<comment type="caution">
    <text evidence="3">The sequence shown here is derived from an EMBL/GenBank/DDBJ whole genome shotgun (WGS) entry which is preliminary data.</text>
</comment>
<evidence type="ECO:0000313" key="3">
    <source>
        <dbReference type="EMBL" id="HIR55853.1"/>
    </source>
</evidence>
<dbReference type="AlphaFoldDB" id="A0A9D1J053"/>
<evidence type="ECO:0000256" key="1">
    <source>
        <dbReference type="SAM" id="SignalP"/>
    </source>
</evidence>
<feature type="chain" id="PRO_5039635743" evidence="1">
    <location>
        <begin position="25"/>
        <end position="142"/>
    </location>
</feature>
<dbReference type="Pfam" id="PF14478">
    <property type="entry name" value="DUF4430"/>
    <property type="match status" value="1"/>
</dbReference>
<sequence>MKTTRKAAALALALALILSLAACGAQQSSGGLWDGASYTEDTELGEGAKTLSVEVTAEDKTITFTIHTDAENLRGALEENGLVSGDESEYGLYVKSVNGIAADYDADGYYWALSKAGEYLMTGVDDTLIADGEQYELVRTAA</sequence>
<organism evidence="3 4">
    <name type="scientific">Candidatus Scatomorpha intestinigallinarum</name>
    <dbReference type="NCBI Taxonomy" id="2840923"/>
    <lineage>
        <taxon>Bacteria</taxon>
        <taxon>Bacillati</taxon>
        <taxon>Bacillota</taxon>
        <taxon>Clostridia</taxon>
        <taxon>Eubacteriales</taxon>
        <taxon>Candidatus Scatomorpha</taxon>
    </lineage>
</organism>